<dbReference type="Proteomes" id="UP001201163">
    <property type="component" value="Unassembled WGS sequence"/>
</dbReference>
<sequence length="585" mass="60942">MPFSTKTSMVFYLAALALTAGSRRRVLAANDWLVPCTQGQCSWDLPADSGSSGTLQVWGPSTAISDITPATGWRIITRCDPAATEQEVQLECADGNPDCDHLFQGAGAVDTIVRLPDGCGPMPFARVTKHWTNQPNTPGSSTVTPRASDAQVHSLALDTNFAAATPPLNGSVSFTLQGLNVKGSNGASTLTTPAPAHRRRWLSLRGPHGSPRHIHRRNFFGDMLRKLHDATAFNKTIRHDLQPVDFNGAKNLFTTSVKCTESTAIPVSSTASLSLDVDAAVHAAVSLGAVATGTLVPPKISEFGLTLGLDGNIDALFSITANLTGHVSSGAIPLFQIGIPGLSFPGILEVGPEFKVTGEIDVDLALTNIDADVRVTYNLSDVAAIFPPQHYETGGAFKQGTSEVTISAAPNITDVGASVSVTGHLTPQIDIGLSALGGIASATVFLNLDASTSLKVSAAADGSRGDKTAAPAGGAQACVDANADLAVNLGAQASFFDLFDASTGTKLFDKSFPLLQQKCVAVSNSTSVFPKQPAARRGHARRAPLDGDDTDKSNWSITSRDLDLGCPLTLASQVSQLVKAIIPAT</sequence>
<evidence type="ECO:0000256" key="2">
    <source>
        <dbReference type="SAM" id="SignalP"/>
    </source>
</evidence>
<evidence type="ECO:0000256" key="1">
    <source>
        <dbReference type="SAM" id="MobiDB-lite"/>
    </source>
</evidence>
<evidence type="ECO:0000313" key="4">
    <source>
        <dbReference type="EMBL" id="KAH8979333.1"/>
    </source>
</evidence>
<keyword evidence="5" id="KW-1185">Reference proteome</keyword>
<dbReference type="InterPro" id="IPR055647">
    <property type="entry name" value="DUF7223"/>
</dbReference>
<accession>A0AAD4Q5D5</accession>
<evidence type="ECO:0000313" key="5">
    <source>
        <dbReference type="Proteomes" id="UP001201163"/>
    </source>
</evidence>
<feature type="signal peptide" evidence="2">
    <location>
        <begin position="1"/>
        <end position="28"/>
    </location>
</feature>
<proteinExistence type="predicted"/>
<dbReference type="Pfam" id="PF23865">
    <property type="entry name" value="DUF7223"/>
    <property type="match status" value="1"/>
</dbReference>
<keyword evidence="2" id="KW-0732">Signal</keyword>
<comment type="caution">
    <text evidence="4">The sequence shown here is derived from an EMBL/GenBank/DDBJ whole genome shotgun (WGS) entry which is preliminary data.</text>
</comment>
<reference evidence="4" key="1">
    <citation type="submission" date="2022-01" db="EMBL/GenBank/DDBJ databases">
        <title>Comparative genomics reveals a dynamic genome evolution in the ectomycorrhizal milk-cap (Lactarius) mushrooms.</title>
        <authorList>
            <consortium name="DOE Joint Genome Institute"/>
            <person name="Lebreton A."/>
            <person name="Tang N."/>
            <person name="Kuo A."/>
            <person name="LaButti K."/>
            <person name="Drula E."/>
            <person name="Barry K."/>
            <person name="Clum A."/>
            <person name="Lipzen A."/>
            <person name="Mousain D."/>
            <person name="Ng V."/>
            <person name="Wang R."/>
            <person name="Wang X."/>
            <person name="Dai Y."/>
            <person name="Henrissat B."/>
            <person name="Grigoriev I.V."/>
            <person name="Guerin-Laguette A."/>
            <person name="Yu F."/>
            <person name="Martin F.M."/>
        </authorList>
    </citation>
    <scope>NUCLEOTIDE SEQUENCE</scope>
    <source>
        <strain evidence="4">QP</strain>
    </source>
</reference>
<organism evidence="4 5">
    <name type="scientific">Lactarius akahatsu</name>
    <dbReference type="NCBI Taxonomy" id="416441"/>
    <lineage>
        <taxon>Eukaryota</taxon>
        <taxon>Fungi</taxon>
        <taxon>Dikarya</taxon>
        <taxon>Basidiomycota</taxon>
        <taxon>Agaricomycotina</taxon>
        <taxon>Agaricomycetes</taxon>
        <taxon>Russulales</taxon>
        <taxon>Russulaceae</taxon>
        <taxon>Lactarius</taxon>
    </lineage>
</organism>
<name>A0AAD4Q5D5_9AGAM</name>
<evidence type="ECO:0000259" key="3">
    <source>
        <dbReference type="Pfam" id="PF23865"/>
    </source>
</evidence>
<feature type="domain" description="DUF7223" evidence="3">
    <location>
        <begin position="317"/>
        <end position="520"/>
    </location>
</feature>
<feature type="chain" id="PRO_5041975304" description="DUF7223 domain-containing protein" evidence="2">
    <location>
        <begin position="29"/>
        <end position="585"/>
    </location>
</feature>
<dbReference type="EMBL" id="JAKELL010000176">
    <property type="protein sequence ID" value="KAH8979333.1"/>
    <property type="molecule type" value="Genomic_DNA"/>
</dbReference>
<gene>
    <name evidence="4" type="ORF">EDB92DRAFT_1980112</name>
</gene>
<feature type="region of interest" description="Disordered" evidence="1">
    <location>
        <begin position="531"/>
        <end position="552"/>
    </location>
</feature>
<protein>
    <recommendedName>
        <fullName evidence="3">DUF7223 domain-containing protein</fullName>
    </recommendedName>
</protein>
<dbReference type="AlphaFoldDB" id="A0AAD4Q5D5"/>